<keyword evidence="3" id="KW-1185">Reference proteome</keyword>
<evidence type="ECO:0008006" key="4">
    <source>
        <dbReference type="Google" id="ProtNLM"/>
    </source>
</evidence>
<gene>
    <name evidence="2" type="ORF">GCM10022277_29850</name>
</gene>
<accession>A0ABP7MW89</accession>
<reference evidence="3" key="1">
    <citation type="journal article" date="2019" name="Int. J. Syst. Evol. Microbiol.">
        <title>The Global Catalogue of Microorganisms (GCM) 10K type strain sequencing project: providing services to taxonomists for standard genome sequencing and annotation.</title>
        <authorList>
            <consortium name="The Broad Institute Genomics Platform"/>
            <consortium name="The Broad Institute Genome Sequencing Center for Infectious Disease"/>
            <person name="Wu L."/>
            <person name="Ma J."/>
        </authorList>
    </citation>
    <scope>NUCLEOTIDE SEQUENCE [LARGE SCALE GENOMIC DNA]</scope>
    <source>
        <strain evidence="3">JCM 17551</strain>
    </source>
</reference>
<name>A0ABP7MW89_9GAMM</name>
<feature type="chain" id="PRO_5046060678" description="Hemolysin D" evidence="1">
    <location>
        <begin position="30"/>
        <end position="572"/>
    </location>
</feature>
<evidence type="ECO:0000256" key="1">
    <source>
        <dbReference type="SAM" id="SignalP"/>
    </source>
</evidence>
<dbReference type="RefSeq" id="WP_344799362.1">
    <property type="nucleotide sequence ID" value="NZ_BAABBN010000007.1"/>
</dbReference>
<protein>
    <recommendedName>
        <fullName evidence="4">Hemolysin D</fullName>
    </recommendedName>
</protein>
<keyword evidence="1" id="KW-0732">Signal</keyword>
<comment type="caution">
    <text evidence="2">The sequence shown here is derived from an EMBL/GenBank/DDBJ whole genome shotgun (WGS) entry which is preliminary data.</text>
</comment>
<evidence type="ECO:0000313" key="2">
    <source>
        <dbReference type="EMBL" id="GAA3931133.1"/>
    </source>
</evidence>
<feature type="signal peptide" evidence="1">
    <location>
        <begin position="1"/>
        <end position="29"/>
    </location>
</feature>
<proteinExistence type="predicted"/>
<dbReference type="Proteomes" id="UP001501565">
    <property type="component" value="Unassembled WGS sequence"/>
</dbReference>
<evidence type="ECO:0000313" key="3">
    <source>
        <dbReference type="Proteomes" id="UP001501565"/>
    </source>
</evidence>
<dbReference type="EMBL" id="BAABBN010000007">
    <property type="protein sequence ID" value="GAA3931133.1"/>
    <property type="molecule type" value="Genomic_DNA"/>
</dbReference>
<organism evidence="2 3">
    <name type="scientific">Litoribacillus peritrichatus</name>
    <dbReference type="NCBI Taxonomy" id="718191"/>
    <lineage>
        <taxon>Bacteria</taxon>
        <taxon>Pseudomonadati</taxon>
        <taxon>Pseudomonadota</taxon>
        <taxon>Gammaproteobacteria</taxon>
        <taxon>Oceanospirillales</taxon>
        <taxon>Oceanospirillaceae</taxon>
        <taxon>Litoribacillus</taxon>
    </lineage>
</organism>
<sequence>MKRIFKKMACTKKHIAVLGLSLVSSTATLAFTQYGAGGALPMGHEWLTRTSALEVLNAEHIIPDDPQDPRAGWQKGLAKNIDLSSAQNEIDRLTAITNDNKRFEPRFDDVYAAIMGERWVDIAGFNVTKSTTGKFDCFDAVSQEPADLQQDHYMRRYDDIGAEGGVIAARRAQQRFINHFVNAAMAEKKSMNVWDGGTYSSKKKLDQNYFLFGRAVHLFQDSFSPEHTVRLAKDNYEKVYQVKAYLCSEGAEQHTHDTKAALNFTSGDVIWKENTRLESGWDSYKVSSMKVIGLVALEASKDLWAAFIRTMAVPRDQRETVARQEAQTLVTNWLDFDEQEMLAWYEVDEHRDESYVLEEGQSGKGKSQYDCMIGLGVESGNQAERVAELDQLRRQCLYNLQASPGYSDLNDPYMHIPYNWQWTSSTWQSVPDDWTMPTLEADSGKTVTIKNSLNGNPLTAPKGLKSRSYIYSKEGTPIEFVMVGDPNEGAYFRAKNDADLFLSYSATSSGSAKLHYSPNQAAYQVEPFGVLWGLKNTYWGQYLWFDQSDESVHLTSEGNTDEAHSRWIIEGL</sequence>